<dbReference type="Proteomes" id="UP000717696">
    <property type="component" value="Unassembled WGS sequence"/>
</dbReference>
<name>A0A9P9J7Q9_9HYPO</name>
<protein>
    <submittedName>
        <fullName evidence="3">Uncharacterized protein</fullName>
    </submittedName>
</protein>
<comment type="caution">
    <text evidence="3">The sequence shown here is derived from an EMBL/GenBank/DDBJ whole genome shotgun (WGS) entry which is preliminary data.</text>
</comment>
<dbReference type="OrthoDB" id="10657480at2759"/>
<keyword evidence="2" id="KW-0732">Signal</keyword>
<dbReference type="EMBL" id="JAGMUU010000004">
    <property type="protein sequence ID" value="KAH7155522.1"/>
    <property type="molecule type" value="Genomic_DNA"/>
</dbReference>
<evidence type="ECO:0000256" key="2">
    <source>
        <dbReference type="SAM" id="SignalP"/>
    </source>
</evidence>
<reference evidence="3" key="1">
    <citation type="journal article" date="2021" name="Nat. Commun.">
        <title>Genetic determinants of endophytism in the Arabidopsis root mycobiome.</title>
        <authorList>
            <person name="Mesny F."/>
            <person name="Miyauchi S."/>
            <person name="Thiergart T."/>
            <person name="Pickel B."/>
            <person name="Atanasova L."/>
            <person name="Karlsson M."/>
            <person name="Huettel B."/>
            <person name="Barry K.W."/>
            <person name="Haridas S."/>
            <person name="Chen C."/>
            <person name="Bauer D."/>
            <person name="Andreopoulos W."/>
            <person name="Pangilinan J."/>
            <person name="LaButti K."/>
            <person name="Riley R."/>
            <person name="Lipzen A."/>
            <person name="Clum A."/>
            <person name="Drula E."/>
            <person name="Henrissat B."/>
            <person name="Kohler A."/>
            <person name="Grigoriev I.V."/>
            <person name="Martin F.M."/>
            <person name="Hacquard S."/>
        </authorList>
    </citation>
    <scope>NUCLEOTIDE SEQUENCE</scope>
    <source>
        <strain evidence="3">MPI-CAGE-AT-0021</strain>
    </source>
</reference>
<dbReference type="AlphaFoldDB" id="A0A9P9J7Q9"/>
<keyword evidence="4" id="KW-1185">Reference proteome</keyword>
<organism evidence="3 4">
    <name type="scientific">Dactylonectria estremocensis</name>
    <dbReference type="NCBI Taxonomy" id="1079267"/>
    <lineage>
        <taxon>Eukaryota</taxon>
        <taxon>Fungi</taxon>
        <taxon>Dikarya</taxon>
        <taxon>Ascomycota</taxon>
        <taxon>Pezizomycotina</taxon>
        <taxon>Sordariomycetes</taxon>
        <taxon>Hypocreomycetidae</taxon>
        <taxon>Hypocreales</taxon>
        <taxon>Nectriaceae</taxon>
        <taxon>Dactylonectria</taxon>
    </lineage>
</organism>
<evidence type="ECO:0000256" key="1">
    <source>
        <dbReference type="SAM" id="MobiDB-lite"/>
    </source>
</evidence>
<evidence type="ECO:0000313" key="3">
    <source>
        <dbReference type="EMBL" id="KAH7155522.1"/>
    </source>
</evidence>
<feature type="signal peptide" evidence="2">
    <location>
        <begin position="1"/>
        <end position="16"/>
    </location>
</feature>
<proteinExistence type="predicted"/>
<feature type="chain" id="PRO_5040424111" evidence="2">
    <location>
        <begin position="17"/>
        <end position="152"/>
    </location>
</feature>
<sequence>MITTLLALHTSFRVLGGTNCLPSIHPSSLGVTKGASKQGAVGCCPRVPATKRDGPLQWDLQLDMHATLLCSSRQPPPVLMPRHTRGNMHARKRKATRIQASPADTSSHPPTAPVAHHKWNFAKGGEDPLARSRFGLEGCTSRTLYGRPTSKT</sequence>
<feature type="compositionally biased region" description="Basic residues" evidence="1">
    <location>
        <begin position="82"/>
        <end position="96"/>
    </location>
</feature>
<accession>A0A9P9J7Q9</accession>
<feature type="region of interest" description="Disordered" evidence="1">
    <location>
        <begin position="73"/>
        <end position="113"/>
    </location>
</feature>
<feature type="compositionally biased region" description="Polar residues" evidence="1">
    <location>
        <begin position="98"/>
        <end position="109"/>
    </location>
</feature>
<gene>
    <name evidence="3" type="ORF">B0J13DRAFT_227955</name>
</gene>
<evidence type="ECO:0000313" key="4">
    <source>
        <dbReference type="Proteomes" id="UP000717696"/>
    </source>
</evidence>